<accession>A0ACC3SFQ2</accession>
<evidence type="ECO:0000313" key="2">
    <source>
        <dbReference type="Proteomes" id="UP001320706"/>
    </source>
</evidence>
<dbReference type="EC" id="3.2.2.3" evidence="1"/>
<keyword evidence="1" id="KW-0326">Glycosidase</keyword>
<comment type="caution">
    <text evidence="1">The sequence shown here is derived from an EMBL/GenBank/DDBJ whole genome shotgun (WGS) entry which is preliminary data.</text>
</comment>
<keyword evidence="1" id="KW-0378">Hydrolase</keyword>
<keyword evidence="2" id="KW-1185">Reference proteome</keyword>
<reference evidence="1" key="1">
    <citation type="submission" date="2024-02" db="EMBL/GenBank/DDBJ databases">
        <title>Metagenome Assembled Genome of Zalaria obscura JY119.</title>
        <authorList>
            <person name="Vighnesh L."/>
            <person name="Jagadeeshwari U."/>
            <person name="Venkata Ramana C."/>
            <person name="Sasikala C."/>
        </authorList>
    </citation>
    <scope>NUCLEOTIDE SEQUENCE</scope>
    <source>
        <strain evidence="1">JY119</strain>
    </source>
</reference>
<protein>
    <submittedName>
        <fullName evidence="1">Uridine nucleosidase 1</fullName>
        <ecNumber evidence="1">3.2.2.3</ecNumber>
    </submittedName>
</protein>
<dbReference type="Proteomes" id="UP001320706">
    <property type="component" value="Unassembled WGS sequence"/>
</dbReference>
<gene>
    <name evidence="1" type="primary">URH1</name>
    <name evidence="1" type="ORF">M8818_003120</name>
</gene>
<proteinExistence type="predicted"/>
<name>A0ACC3SFQ2_9PEZI</name>
<dbReference type="EMBL" id="JAMKPW020000013">
    <property type="protein sequence ID" value="KAK8211467.1"/>
    <property type="molecule type" value="Genomic_DNA"/>
</dbReference>
<evidence type="ECO:0000313" key="1">
    <source>
        <dbReference type="EMBL" id="KAK8211467.1"/>
    </source>
</evidence>
<sequence>MSHAIHEQAANWREQAQEALNIWRGSSPTSIWLDCDTGHDDAFAILLSAKSPSVNLLGISTVYGNAPLDNTTFNTRATLKAIGREDVPVYTGASKPFCRAPASAPDIHGESGLDGTTCLPVPTVPAVEDTSAIAAMYSALAATPPGTAWLVATGALTNIALLFAVYPSLAAHIAGLTIMGGAVGGGFSDAPMGTVAGAGERFGNWTPWAEFNIYCDPESAQAVFGNGVLAAKTTLCPLDLTHQMLGTEYIQTQLLHGFEAEAVDGDGEGTHPTTVRRLFHEILTFFAKTYAEVFGLVEGPPLHDPLAVAAAFAPALFDDARGERFAVSVVIDGEHGTDELVRSSTQCGRTVVEKLPEGVAGVRIPRTMHSIIIWRMLDLCLAAV</sequence>
<organism evidence="1 2">
    <name type="scientific">Zalaria obscura</name>
    <dbReference type="NCBI Taxonomy" id="2024903"/>
    <lineage>
        <taxon>Eukaryota</taxon>
        <taxon>Fungi</taxon>
        <taxon>Dikarya</taxon>
        <taxon>Ascomycota</taxon>
        <taxon>Pezizomycotina</taxon>
        <taxon>Dothideomycetes</taxon>
        <taxon>Dothideomycetidae</taxon>
        <taxon>Dothideales</taxon>
        <taxon>Zalariaceae</taxon>
        <taxon>Zalaria</taxon>
    </lineage>
</organism>